<dbReference type="InterPro" id="IPR054643">
    <property type="entry name" value="TbtD_PbtD_pyrid"/>
</dbReference>
<reference evidence="2" key="1">
    <citation type="journal article" date="2006" name="Chem. Biol.">
        <title>Deciphering indolocarbazole and enediyne aminodideoxypentose biosynthesis through comparative genomics: insights from the AT2433 biosynthetic locus.</title>
        <authorList>
            <person name="Gao Q."/>
            <person name="Zhang C."/>
            <person name="Blanchard S."/>
            <person name="Thorson J.S."/>
        </authorList>
    </citation>
    <scope>NUCLEOTIDE SEQUENCE</scope>
    <source>
        <strain evidence="2">SCC 1655</strain>
    </source>
</reference>
<dbReference type="Pfam" id="PF14028">
    <property type="entry name" value="Lant_dehydr_C"/>
    <property type="match status" value="1"/>
</dbReference>
<proteinExistence type="predicted"/>
<feature type="domain" description="Thiopeptide-type bacteriocin biosynthesis" evidence="1">
    <location>
        <begin position="7"/>
        <end position="345"/>
    </location>
</feature>
<dbReference type="AlphaFoldDB" id="Q0H2Y4"/>
<dbReference type="NCBIfam" id="NF045556">
    <property type="entry name" value="TbtD_PbtD_pyrid"/>
    <property type="match status" value="1"/>
</dbReference>
<name>Q0H2Y4_9ACTN</name>
<protein>
    <recommendedName>
        <fullName evidence="1">Thiopeptide-type bacteriocin biosynthesis domain-containing protein</fullName>
    </recommendedName>
</protein>
<organism evidence="2">
    <name type="scientific">Actinomadura melliaura</name>
    <dbReference type="NCBI Taxonomy" id="360723"/>
    <lineage>
        <taxon>Bacteria</taxon>
        <taxon>Bacillati</taxon>
        <taxon>Actinomycetota</taxon>
        <taxon>Actinomycetes</taxon>
        <taxon>Streptosporangiales</taxon>
        <taxon>Thermomonosporaceae</taxon>
        <taxon>Actinomadura</taxon>
    </lineage>
</organism>
<evidence type="ECO:0000313" key="2">
    <source>
        <dbReference type="EMBL" id="ABC02780.1"/>
    </source>
</evidence>
<evidence type="ECO:0000259" key="1">
    <source>
        <dbReference type="Pfam" id="PF14028"/>
    </source>
</evidence>
<dbReference type="EMBL" id="DQ297453">
    <property type="protein sequence ID" value="ABC02780.1"/>
    <property type="molecule type" value="Genomic_DNA"/>
</dbReference>
<accession>Q0H2Y4</accession>
<sequence length="372" mass="42548">MDKPTEWHSVHVHYYEPDFYPLVLDAVQPLFTHLATPAYFVRHWRRGDHLRLQIRADRDWFDEVARPAVDGTVGAYLEEHPSRARIDERLLLAAHRELAHTEQDSGPLWPFRPDNSIHHQPYDDRAEVLGSRAAVELFADFHVAVMPITFETIAAVRTGVSRMVLALDLLLAVAHARCADPEGGGIRRGFVSLRSHADAMIASTPEPEATRALLDAQYSRHRAYLTRRLRQVVAAADGTGPAIPFVRDWLAATEPISNRCAQLIRSGEIAATEHERQDEKWDWAGIRHSRLHQLIYANDAYRDFLWAEPWFHHYRLMLNQLYLHLHRLGCSAVERFQLCHLAACAVEEVYGLSALEHVERYVRAHPNSGART</sequence>
<dbReference type="InterPro" id="IPR023809">
    <property type="entry name" value="Thiopep_bacteriocin_synth_dom"/>
</dbReference>